<dbReference type="STRING" id="3914.A0A0L9UXM1"/>
<dbReference type="InterPro" id="IPR044204">
    <property type="entry name" value="IWS1/2"/>
</dbReference>
<reference evidence="4" key="1">
    <citation type="journal article" date="2015" name="Proc. Natl. Acad. Sci. U.S.A.">
        <title>Genome sequencing of adzuki bean (Vigna angularis) provides insight into high starch and low fat accumulation and domestication.</title>
        <authorList>
            <person name="Yang K."/>
            <person name="Tian Z."/>
            <person name="Chen C."/>
            <person name="Luo L."/>
            <person name="Zhao B."/>
            <person name="Wang Z."/>
            <person name="Yu L."/>
            <person name="Li Y."/>
            <person name="Sun Y."/>
            <person name="Li W."/>
            <person name="Chen Y."/>
            <person name="Li Y."/>
            <person name="Zhang Y."/>
            <person name="Ai D."/>
            <person name="Zhao J."/>
            <person name="Shang C."/>
            <person name="Ma Y."/>
            <person name="Wu B."/>
            <person name="Wang M."/>
            <person name="Gao L."/>
            <person name="Sun D."/>
            <person name="Zhang P."/>
            <person name="Guo F."/>
            <person name="Wang W."/>
            <person name="Li Y."/>
            <person name="Wang J."/>
            <person name="Varshney R.K."/>
            <person name="Wang J."/>
            <person name="Ling H.Q."/>
            <person name="Wan P."/>
        </authorList>
    </citation>
    <scope>NUCLEOTIDE SEQUENCE</scope>
    <source>
        <strain evidence="4">cv. Jingnong 6</strain>
    </source>
</reference>
<dbReference type="AlphaFoldDB" id="A0A0L9UXM1"/>
<keyword evidence="1" id="KW-0472">Membrane</keyword>
<protein>
    <recommendedName>
        <fullName evidence="2">TFIIS N-terminal domain-containing protein</fullName>
    </recommendedName>
</protein>
<keyword evidence="1" id="KW-0812">Transmembrane</keyword>
<feature type="transmembrane region" description="Helical" evidence="1">
    <location>
        <begin position="51"/>
        <end position="71"/>
    </location>
</feature>
<proteinExistence type="predicted"/>
<evidence type="ECO:0000313" key="3">
    <source>
        <dbReference type="EMBL" id="KOM47304.1"/>
    </source>
</evidence>
<sequence length="76" mass="9243">MDLEHHDKREHLKNSGIGNAVMFLSQSDEEINSNRKLANELIYKWVSNTILNFYFILYFRYMFIYLFILLLKNDIH</sequence>
<organism evidence="3 4">
    <name type="scientific">Phaseolus angularis</name>
    <name type="common">Azuki bean</name>
    <name type="synonym">Vigna angularis</name>
    <dbReference type="NCBI Taxonomy" id="3914"/>
    <lineage>
        <taxon>Eukaryota</taxon>
        <taxon>Viridiplantae</taxon>
        <taxon>Streptophyta</taxon>
        <taxon>Embryophyta</taxon>
        <taxon>Tracheophyta</taxon>
        <taxon>Spermatophyta</taxon>
        <taxon>Magnoliopsida</taxon>
        <taxon>eudicotyledons</taxon>
        <taxon>Gunneridae</taxon>
        <taxon>Pentapetalae</taxon>
        <taxon>rosids</taxon>
        <taxon>fabids</taxon>
        <taxon>Fabales</taxon>
        <taxon>Fabaceae</taxon>
        <taxon>Papilionoideae</taxon>
        <taxon>50 kb inversion clade</taxon>
        <taxon>NPAAA clade</taxon>
        <taxon>indigoferoid/millettioid clade</taxon>
        <taxon>Phaseoleae</taxon>
        <taxon>Vigna</taxon>
    </lineage>
</organism>
<dbReference type="GO" id="GO:0009742">
    <property type="term" value="P:brassinosteroid mediated signaling pathway"/>
    <property type="evidence" value="ECO:0007669"/>
    <property type="project" value="InterPro"/>
</dbReference>
<dbReference type="Pfam" id="PF08711">
    <property type="entry name" value="Med26"/>
    <property type="match status" value="1"/>
</dbReference>
<dbReference type="InterPro" id="IPR017923">
    <property type="entry name" value="TFIIS_N"/>
</dbReference>
<evidence type="ECO:0000259" key="2">
    <source>
        <dbReference type="Pfam" id="PF08711"/>
    </source>
</evidence>
<dbReference type="Gramene" id="KOM47304">
    <property type="protein sequence ID" value="KOM47304"/>
    <property type="gene ID" value="LR48_Vigan07g100800"/>
</dbReference>
<dbReference type="Gene3D" id="1.20.930.10">
    <property type="entry name" value="Conserved domain common to transcription factors TFIIS, elongin A, CRSP70"/>
    <property type="match status" value="1"/>
</dbReference>
<feature type="domain" description="TFIIS N-terminal" evidence="2">
    <location>
        <begin position="9"/>
        <end position="45"/>
    </location>
</feature>
<evidence type="ECO:0000256" key="1">
    <source>
        <dbReference type="SAM" id="Phobius"/>
    </source>
</evidence>
<evidence type="ECO:0000313" key="4">
    <source>
        <dbReference type="Proteomes" id="UP000053144"/>
    </source>
</evidence>
<keyword evidence="1" id="KW-1133">Transmembrane helix</keyword>
<name>A0A0L9UXM1_PHAAN</name>
<gene>
    <name evidence="3" type="ORF">LR48_Vigan07g100800</name>
</gene>
<dbReference type="EMBL" id="CM003377">
    <property type="protein sequence ID" value="KOM47304.1"/>
    <property type="molecule type" value="Genomic_DNA"/>
</dbReference>
<dbReference type="InterPro" id="IPR035441">
    <property type="entry name" value="TFIIS/LEDGF_dom_sf"/>
</dbReference>
<dbReference type="Proteomes" id="UP000053144">
    <property type="component" value="Chromosome 7"/>
</dbReference>
<accession>A0A0L9UXM1</accession>
<dbReference type="PANTHER" id="PTHR47350">
    <property type="entry name" value="PROTEIN IWS1 HOMOLOG 1"/>
    <property type="match status" value="1"/>
</dbReference>
<dbReference type="GO" id="GO:0032784">
    <property type="term" value="P:regulation of DNA-templated transcription elongation"/>
    <property type="evidence" value="ECO:0007669"/>
    <property type="project" value="InterPro"/>
</dbReference>
<dbReference type="PANTHER" id="PTHR47350:SF4">
    <property type="entry name" value="PROTEIN IWS1 HOMOLOG 1"/>
    <property type="match status" value="1"/>
</dbReference>